<feature type="region of interest" description="Disordered" evidence="1">
    <location>
        <begin position="24"/>
        <end position="55"/>
    </location>
</feature>
<dbReference type="EMBL" id="BAABFX010000040">
    <property type="protein sequence ID" value="GAA4400889.1"/>
    <property type="molecule type" value="Genomic_DNA"/>
</dbReference>
<dbReference type="InterPro" id="IPR036689">
    <property type="entry name" value="ESAT-6-like_sf"/>
</dbReference>
<accession>A0ABP8K6Q2</accession>
<name>A0ABP8K6Q2_9MICO</name>
<comment type="caution">
    <text evidence="2">The sequence shown here is derived from an EMBL/GenBank/DDBJ whole genome shotgun (WGS) entry which is preliminary data.</text>
</comment>
<sequence length="173" mass="18304">MSVVPGDPASLSACASTARSVGQGLAGQASRVRATSRELAQGWTGRTSAGVRQRASGLADATDAVASELDRMGRVLQDHASDLADLVARGRRIEEQAREAGLEVRDGRVERGWGVTGTADAAADHDRARAQSTLQGDLDLVLAQHQRRRDWVLAALRSSSASLAEISHDLRRG</sequence>
<evidence type="ECO:0000313" key="3">
    <source>
        <dbReference type="Proteomes" id="UP001500390"/>
    </source>
</evidence>
<gene>
    <name evidence="2" type="ORF">GCM10023153_28800</name>
</gene>
<protein>
    <recommendedName>
        <fullName evidence="4">WXG100 family type VII secretion target</fullName>
    </recommendedName>
</protein>
<evidence type="ECO:0000313" key="2">
    <source>
        <dbReference type="EMBL" id="GAA4400889.1"/>
    </source>
</evidence>
<dbReference type="RefSeq" id="WP_159903977.1">
    <property type="nucleotide sequence ID" value="NZ_BAABFX010000040.1"/>
</dbReference>
<evidence type="ECO:0000256" key="1">
    <source>
        <dbReference type="SAM" id="MobiDB-lite"/>
    </source>
</evidence>
<organism evidence="2 3">
    <name type="scientific">Ornithinibacter aureus</name>
    <dbReference type="NCBI Taxonomy" id="622664"/>
    <lineage>
        <taxon>Bacteria</taxon>
        <taxon>Bacillati</taxon>
        <taxon>Actinomycetota</taxon>
        <taxon>Actinomycetes</taxon>
        <taxon>Micrococcales</taxon>
        <taxon>Intrasporangiaceae</taxon>
        <taxon>Ornithinibacter</taxon>
    </lineage>
</organism>
<keyword evidence="3" id="KW-1185">Reference proteome</keyword>
<dbReference type="SUPFAM" id="SSF140453">
    <property type="entry name" value="EsxAB dimer-like"/>
    <property type="match status" value="1"/>
</dbReference>
<dbReference type="Gene3D" id="1.10.287.1060">
    <property type="entry name" value="ESAT-6-like"/>
    <property type="match status" value="1"/>
</dbReference>
<evidence type="ECO:0008006" key="4">
    <source>
        <dbReference type="Google" id="ProtNLM"/>
    </source>
</evidence>
<dbReference type="Proteomes" id="UP001500390">
    <property type="component" value="Unassembled WGS sequence"/>
</dbReference>
<proteinExistence type="predicted"/>
<reference evidence="3" key="1">
    <citation type="journal article" date="2019" name="Int. J. Syst. Evol. Microbiol.">
        <title>The Global Catalogue of Microorganisms (GCM) 10K type strain sequencing project: providing services to taxonomists for standard genome sequencing and annotation.</title>
        <authorList>
            <consortium name="The Broad Institute Genomics Platform"/>
            <consortium name="The Broad Institute Genome Sequencing Center for Infectious Disease"/>
            <person name="Wu L."/>
            <person name="Ma J."/>
        </authorList>
    </citation>
    <scope>NUCLEOTIDE SEQUENCE [LARGE SCALE GENOMIC DNA]</scope>
    <source>
        <strain evidence="3">JCM 17738</strain>
    </source>
</reference>